<evidence type="ECO:0000259" key="6">
    <source>
        <dbReference type="PROSITE" id="PS50109"/>
    </source>
</evidence>
<evidence type="ECO:0000313" key="9">
    <source>
        <dbReference type="EMBL" id="KOX92744.1"/>
    </source>
</evidence>
<name>A0A0N0BNN2_9EURY</name>
<dbReference type="EMBL" id="LIUF01000003">
    <property type="protein sequence ID" value="KOX92744.1"/>
    <property type="molecule type" value="Genomic_DNA"/>
</dbReference>
<comment type="caution">
    <text evidence="9">The sequence shown here is derived from an EMBL/GenBank/DDBJ whole genome shotgun (WGS) entry which is preliminary data.</text>
</comment>
<evidence type="ECO:0000256" key="3">
    <source>
        <dbReference type="ARBA" id="ARBA00022553"/>
    </source>
</evidence>
<dbReference type="RefSeq" id="WP_053967898.1">
    <property type="nucleotide sequence ID" value="NZ_LIUF01000003.1"/>
</dbReference>
<dbReference type="GO" id="GO:0000155">
    <property type="term" value="F:phosphorelay sensor kinase activity"/>
    <property type="evidence" value="ECO:0007669"/>
    <property type="project" value="InterPro"/>
</dbReference>
<dbReference type="SMART" id="SM00387">
    <property type="entry name" value="HATPase_c"/>
    <property type="match status" value="1"/>
</dbReference>
<keyword evidence="4" id="KW-0808">Transferase</keyword>
<dbReference type="InterPro" id="IPR013656">
    <property type="entry name" value="PAS_4"/>
</dbReference>
<dbReference type="Gene3D" id="1.10.287.130">
    <property type="match status" value="1"/>
</dbReference>
<dbReference type="InterPro" id="IPR035965">
    <property type="entry name" value="PAS-like_dom_sf"/>
</dbReference>
<dbReference type="InterPro" id="IPR003594">
    <property type="entry name" value="HATPase_dom"/>
</dbReference>
<dbReference type="STRING" id="1705562.AMS69_09765"/>
<protein>
    <recommendedName>
        <fullName evidence="2">histidine kinase</fullName>
        <ecNumber evidence="2">2.7.13.3</ecNumber>
    </recommendedName>
</protein>
<dbReference type="SMART" id="SM00091">
    <property type="entry name" value="PAS"/>
    <property type="match status" value="2"/>
</dbReference>
<dbReference type="SUPFAM" id="SSF55785">
    <property type="entry name" value="PYP-like sensor domain (PAS domain)"/>
    <property type="match status" value="2"/>
</dbReference>
<dbReference type="InterPro" id="IPR036097">
    <property type="entry name" value="HisK_dim/P_sf"/>
</dbReference>
<feature type="domain" description="PAS" evidence="7">
    <location>
        <begin position="131"/>
        <end position="175"/>
    </location>
</feature>
<dbReference type="InterPro" id="IPR003661">
    <property type="entry name" value="HisK_dim/P_dom"/>
</dbReference>
<reference evidence="9 10" key="1">
    <citation type="submission" date="2015-08" db="EMBL/GenBank/DDBJ databases">
        <title>Genomes of Isolates from Cabo Rojo, PR.</title>
        <authorList>
            <person name="Sanchez-Nieves R.L."/>
            <person name="Montalvo-Rodriguez R."/>
        </authorList>
    </citation>
    <scope>NUCLEOTIDE SEQUENCE [LARGE SCALE GENOMIC DNA]</scope>
    <source>
        <strain evidence="9 10">SL3</strain>
    </source>
</reference>
<dbReference type="InterPro" id="IPR000014">
    <property type="entry name" value="PAS"/>
</dbReference>
<dbReference type="PROSITE" id="PS50112">
    <property type="entry name" value="PAS"/>
    <property type="match status" value="2"/>
</dbReference>
<dbReference type="Pfam" id="PF02518">
    <property type="entry name" value="HATPase_c"/>
    <property type="match status" value="1"/>
</dbReference>
<feature type="domain" description="PAS" evidence="7">
    <location>
        <begin position="6"/>
        <end position="51"/>
    </location>
</feature>
<evidence type="ECO:0000259" key="8">
    <source>
        <dbReference type="PROSITE" id="PS50113"/>
    </source>
</evidence>
<dbReference type="Pfam" id="PF00512">
    <property type="entry name" value="HisKA"/>
    <property type="match status" value="1"/>
</dbReference>
<dbReference type="OrthoDB" id="106630at2157"/>
<dbReference type="EC" id="2.7.13.3" evidence="2"/>
<dbReference type="Pfam" id="PF13185">
    <property type="entry name" value="GAF_2"/>
    <property type="match status" value="1"/>
</dbReference>
<dbReference type="SUPFAM" id="SSF55781">
    <property type="entry name" value="GAF domain-like"/>
    <property type="match status" value="1"/>
</dbReference>
<dbReference type="CDD" id="cd00130">
    <property type="entry name" value="PAS"/>
    <property type="match status" value="2"/>
</dbReference>
<dbReference type="Pfam" id="PF13426">
    <property type="entry name" value="PAS_9"/>
    <property type="match status" value="1"/>
</dbReference>
<evidence type="ECO:0000256" key="2">
    <source>
        <dbReference type="ARBA" id="ARBA00012438"/>
    </source>
</evidence>
<dbReference type="InterPro" id="IPR000700">
    <property type="entry name" value="PAS-assoc_C"/>
</dbReference>
<sequence>MASTEDTALFRDVFEANPDPIMIHDADTGTVVRANEAAGALLGCPPADVVGMHVGEFSPSGFSTADANALIAEAATSGSAQVEWTTEGPDGKSRRVEVSLERAVIDDVTRVVAFIHDVTEIRRQERKHTERSKQLQTLVENLPVVVFTLDPDGVFTYSAGRGLDELGLEPGELEGVSVFEAYGQYPDIVAAVEQALDGDEVRVTQKVDDLVFETWYRPVFDDDGELTQVVSVARDITALKRHEERVEALSEATNELLYSRTETAAADTVVHIAQRIVDQPLAAMWSYDDGDDTLSPIGATGAATDFAGVERPADLPEMGPESDENDIFHAGEPTVIEDYQALSNPSAPDMPMRTLLCLPLDDQGLLCIGSDTVSSFDTDERFLLEILAGTAAAALDRVERETRLKSKQTELERSNEALQQFAYIASHDLQEPLRMVSSYVDLLDSEYGDDLDDEAAEYMAFAIDGARRMQEMVNALLRYSRVETTSSEFEETDPEAVIDRTLDALQMRIEEVDASITVESLPPVEADPNQVGQVFQNLLENAIEYAVEAGIEPRIEVSADREDDEVVFTVSDNGPGIPDGDREDVFDIFHRTGAHDTEGTGIGLAVCQRIVLRHDGRIWVEPSEDGATFKFTLPAVTEVRGDD</sequence>
<dbReference type="Gene3D" id="3.30.565.10">
    <property type="entry name" value="Histidine kinase-like ATPase, C-terminal domain"/>
    <property type="match status" value="1"/>
</dbReference>
<dbReference type="PROSITE" id="PS50109">
    <property type="entry name" value="HIS_KIN"/>
    <property type="match status" value="1"/>
</dbReference>
<dbReference type="InterPro" id="IPR005467">
    <property type="entry name" value="His_kinase_dom"/>
</dbReference>
<dbReference type="CDD" id="cd00082">
    <property type="entry name" value="HisKA"/>
    <property type="match status" value="1"/>
</dbReference>
<dbReference type="PRINTS" id="PR00344">
    <property type="entry name" value="BCTRLSENSOR"/>
</dbReference>
<dbReference type="PROSITE" id="PS50113">
    <property type="entry name" value="PAC"/>
    <property type="match status" value="1"/>
</dbReference>
<dbReference type="InterPro" id="IPR036890">
    <property type="entry name" value="HATPase_C_sf"/>
</dbReference>
<feature type="domain" description="PAC" evidence="8">
    <location>
        <begin position="197"/>
        <end position="248"/>
    </location>
</feature>
<evidence type="ECO:0000256" key="5">
    <source>
        <dbReference type="ARBA" id="ARBA00022777"/>
    </source>
</evidence>
<dbReference type="PATRIC" id="fig|1705562.3.peg.112"/>
<organism evidence="9 10">
    <name type="scientific">Haloarcula rubripromontorii</name>
    <dbReference type="NCBI Taxonomy" id="1705562"/>
    <lineage>
        <taxon>Archaea</taxon>
        <taxon>Methanobacteriati</taxon>
        <taxon>Methanobacteriota</taxon>
        <taxon>Stenosarchaea group</taxon>
        <taxon>Halobacteria</taxon>
        <taxon>Halobacteriales</taxon>
        <taxon>Haloarculaceae</taxon>
        <taxon>Haloarcula</taxon>
    </lineage>
</organism>
<dbReference type="AlphaFoldDB" id="A0A0N0BNN2"/>
<keyword evidence="3" id="KW-0597">Phosphoprotein</keyword>
<dbReference type="Pfam" id="PF08448">
    <property type="entry name" value="PAS_4"/>
    <property type="match status" value="1"/>
</dbReference>
<dbReference type="InterPro" id="IPR004358">
    <property type="entry name" value="Sig_transdc_His_kin-like_C"/>
</dbReference>
<evidence type="ECO:0000256" key="1">
    <source>
        <dbReference type="ARBA" id="ARBA00000085"/>
    </source>
</evidence>
<dbReference type="SUPFAM" id="SSF47384">
    <property type="entry name" value="Homodimeric domain of signal transducing histidine kinase"/>
    <property type="match status" value="1"/>
</dbReference>
<dbReference type="PANTHER" id="PTHR43304">
    <property type="entry name" value="PHYTOCHROME-LIKE PROTEIN CPH1"/>
    <property type="match status" value="1"/>
</dbReference>
<feature type="domain" description="Histidine kinase" evidence="6">
    <location>
        <begin position="424"/>
        <end position="637"/>
    </location>
</feature>
<dbReference type="PANTHER" id="PTHR43304:SF1">
    <property type="entry name" value="PAC DOMAIN-CONTAINING PROTEIN"/>
    <property type="match status" value="1"/>
</dbReference>
<dbReference type="InterPro" id="IPR052162">
    <property type="entry name" value="Sensor_kinase/Photoreceptor"/>
</dbReference>
<dbReference type="SUPFAM" id="SSF55874">
    <property type="entry name" value="ATPase domain of HSP90 chaperone/DNA topoisomerase II/histidine kinase"/>
    <property type="match status" value="1"/>
</dbReference>
<dbReference type="FunFam" id="3.30.565.10:FF:000006">
    <property type="entry name" value="Sensor histidine kinase WalK"/>
    <property type="match status" value="1"/>
</dbReference>
<dbReference type="Proteomes" id="UP000037729">
    <property type="component" value="Unassembled WGS sequence"/>
</dbReference>
<dbReference type="Gene3D" id="3.30.450.20">
    <property type="entry name" value="PAS domain"/>
    <property type="match status" value="2"/>
</dbReference>
<dbReference type="NCBIfam" id="TIGR00229">
    <property type="entry name" value="sensory_box"/>
    <property type="match status" value="2"/>
</dbReference>
<evidence type="ECO:0000313" key="10">
    <source>
        <dbReference type="Proteomes" id="UP000037729"/>
    </source>
</evidence>
<evidence type="ECO:0000259" key="7">
    <source>
        <dbReference type="PROSITE" id="PS50112"/>
    </source>
</evidence>
<keyword evidence="10" id="KW-1185">Reference proteome</keyword>
<dbReference type="CDD" id="cd00075">
    <property type="entry name" value="HATPase"/>
    <property type="match status" value="1"/>
</dbReference>
<keyword evidence="5 9" id="KW-0418">Kinase</keyword>
<dbReference type="Gene3D" id="3.30.450.40">
    <property type="match status" value="1"/>
</dbReference>
<dbReference type="InterPro" id="IPR003018">
    <property type="entry name" value="GAF"/>
</dbReference>
<evidence type="ECO:0000256" key="4">
    <source>
        <dbReference type="ARBA" id="ARBA00022679"/>
    </source>
</evidence>
<accession>A0A0N0BNN2</accession>
<dbReference type="InterPro" id="IPR029016">
    <property type="entry name" value="GAF-like_dom_sf"/>
</dbReference>
<gene>
    <name evidence="9" type="ORF">AMS69_09765</name>
</gene>
<dbReference type="SMART" id="SM00388">
    <property type="entry name" value="HisKA"/>
    <property type="match status" value="1"/>
</dbReference>
<comment type="catalytic activity">
    <reaction evidence="1">
        <text>ATP + protein L-histidine = ADP + protein N-phospho-L-histidine.</text>
        <dbReference type="EC" id="2.7.13.3"/>
    </reaction>
</comment>
<proteinExistence type="predicted"/>